<dbReference type="PANTHER" id="PTHR22891">
    <property type="entry name" value="EUKARYOTIC TRANSLATION INITIATION FACTOR 2C"/>
    <property type="match status" value="1"/>
</dbReference>
<dbReference type="SUPFAM" id="SSF101690">
    <property type="entry name" value="PAZ domain"/>
    <property type="match status" value="1"/>
</dbReference>
<comment type="caution">
    <text evidence="3">The sequence shown here is derived from an EMBL/GenBank/DDBJ whole genome shotgun (WGS) entry which is preliminary data.</text>
</comment>
<evidence type="ECO:0000259" key="2">
    <source>
        <dbReference type="PROSITE" id="PS50822"/>
    </source>
</evidence>
<gene>
    <name evidence="3" type="ORF">ALEPTO_LOCUS11387</name>
</gene>
<dbReference type="InterPro" id="IPR036397">
    <property type="entry name" value="RNaseH_sf"/>
</dbReference>
<dbReference type="SMART" id="SM00949">
    <property type="entry name" value="PAZ"/>
    <property type="match status" value="1"/>
</dbReference>
<dbReference type="Pfam" id="PF08699">
    <property type="entry name" value="ArgoL1"/>
    <property type="match status" value="1"/>
</dbReference>
<dbReference type="InterPro" id="IPR036085">
    <property type="entry name" value="PAZ_dom_sf"/>
</dbReference>
<dbReference type="InterPro" id="IPR003100">
    <property type="entry name" value="PAZ_dom"/>
</dbReference>
<feature type="domain" description="PAZ" evidence="1">
    <location>
        <begin position="119"/>
        <end position="229"/>
    </location>
</feature>
<evidence type="ECO:0000259" key="1">
    <source>
        <dbReference type="PROSITE" id="PS50821"/>
    </source>
</evidence>
<dbReference type="PROSITE" id="PS50821">
    <property type="entry name" value="PAZ"/>
    <property type="match status" value="1"/>
</dbReference>
<sequence length="512" mass="59320">SVSLDDEQDLKGRSGEYMVQIIEIRDPLDLSELNQFNAKDFRWEFFNMESVKALNHLMHTSPSYKYFQLRDLILDPNTRRSLGGGFELWAGFFESFRPGKDSFYVNVNNAHAVFYEKKDLVTFLCEFLKLPALPATFNDEQQRKINKVLKHLKVRPLHRPNVRTKQSIERISSKKAVEFTFKLGDSENTTNVKEYFKTTYNKELKHPHMVEIQTRRDEVWPLECCEIVEGQRVSLKNLNGDQLAKMITFTAVLPKLNMEKILDEGIGRVLDFVNDPKLKDFGIRMDTRMTATPSRILDPPTIAYHPSSKDGEKLHPNKINGAWNLRGRKFFRSGIPLKYWFVLCCVHERFLSRLDVENFVVTLDVEKNYAPPITFIVVGKRHHVRANATDKNNTDNKGNCVPGTIIDQKITHPQLFDFYLYSHSSLQGTSRPAHYIVLHDGNKFDVDTLQTFTYKLCYNYQRATRSVSIPPPVYYAHLSAKHARTHVTKGKNGFELPPVLPSLAQNYPMYFM</sequence>
<dbReference type="InterPro" id="IPR032473">
    <property type="entry name" value="Argonaute_Mid_dom"/>
</dbReference>
<dbReference type="SMART" id="SM00950">
    <property type="entry name" value="Piwi"/>
    <property type="match status" value="1"/>
</dbReference>
<evidence type="ECO:0000313" key="4">
    <source>
        <dbReference type="Proteomes" id="UP000789508"/>
    </source>
</evidence>
<feature type="domain" description="Piwi" evidence="2">
    <location>
        <begin position="368"/>
        <end position="488"/>
    </location>
</feature>
<dbReference type="SUPFAM" id="SSF53098">
    <property type="entry name" value="Ribonuclease H-like"/>
    <property type="match status" value="1"/>
</dbReference>
<dbReference type="Pfam" id="PF02170">
    <property type="entry name" value="PAZ"/>
    <property type="match status" value="1"/>
</dbReference>
<dbReference type="InterPro" id="IPR014811">
    <property type="entry name" value="ArgoL1"/>
</dbReference>
<organism evidence="3 4">
    <name type="scientific">Ambispora leptoticha</name>
    <dbReference type="NCBI Taxonomy" id="144679"/>
    <lineage>
        <taxon>Eukaryota</taxon>
        <taxon>Fungi</taxon>
        <taxon>Fungi incertae sedis</taxon>
        <taxon>Mucoromycota</taxon>
        <taxon>Glomeromycotina</taxon>
        <taxon>Glomeromycetes</taxon>
        <taxon>Archaeosporales</taxon>
        <taxon>Ambisporaceae</taxon>
        <taxon>Ambispora</taxon>
    </lineage>
</organism>
<keyword evidence="4" id="KW-1185">Reference proteome</keyword>
<dbReference type="GO" id="GO:0003723">
    <property type="term" value="F:RNA binding"/>
    <property type="evidence" value="ECO:0007669"/>
    <property type="project" value="InterPro"/>
</dbReference>
<evidence type="ECO:0000313" key="3">
    <source>
        <dbReference type="EMBL" id="CAG8695936.1"/>
    </source>
</evidence>
<name>A0A9N9HMS2_9GLOM</name>
<dbReference type="SMART" id="SM01163">
    <property type="entry name" value="DUF1785"/>
    <property type="match status" value="1"/>
</dbReference>
<proteinExistence type="predicted"/>
<dbReference type="Gene3D" id="3.30.420.10">
    <property type="entry name" value="Ribonuclease H-like superfamily/Ribonuclease H"/>
    <property type="match status" value="1"/>
</dbReference>
<dbReference type="Gene3D" id="2.170.260.10">
    <property type="entry name" value="paz domain"/>
    <property type="match status" value="1"/>
</dbReference>
<dbReference type="AlphaFoldDB" id="A0A9N9HMS2"/>
<dbReference type="InterPro" id="IPR012337">
    <property type="entry name" value="RNaseH-like_sf"/>
</dbReference>
<dbReference type="OrthoDB" id="10252740at2759"/>
<dbReference type="EMBL" id="CAJVPS010017999">
    <property type="protein sequence ID" value="CAG8695936.1"/>
    <property type="molecule type" value="Genomic_DNA"/>
</dbReference>
<dbReference type="Proteomes" id="UP000789508">
    <property type="component" value="Unassembled WGS sequence"/>
</dbReference>
<dbReference type="Pfam" id="PF16487">
    <property type="entry name" value="ArgoMid"/>
    <property type="match status" value="1"/>
</dbReference>
<feature type="non-terminal residue" evidence="3">
    <location>
        <position position="512"/>
    </location>
</feature>
<dbReference type="InterPro" id="IPR003165">
    <property type="entry name" value="Piwi"/>
</dbReference>
<dbReference type="Pfam" id="PF16488">
    <property type="entry name" value="ArgoL2"/>
    <property type="match status" value="1"/>
</dbReference>
<protein>
    <submittedName>
        <fullName evidence="3">1174_t:CDS:1</fullName>
    </submittedName>
</protein>
<dbReference type="PROSITE" id="PS50822">
    <property type="entry name" value="PIWI"/>
    <property type="match status" value="1"/>
</dbReference>
<dbReference type="CDD" id="cd02846">
    <property type="entry name" value="PAZ_argonaute_like"/>
    <property type="match status" value="1"/>
</dbReference>
<reference evidence="3" key="1">
    <citation type="submission" date="2021-06" db="EMBL/GenBank/DDBJ databases">
        <authorList>
            <person name="Kallberg Y."/>
            <person name="Tangrot J."/>
            <person name="Rosling A."/>
        </authorList>
    </citation>
    <scope>NUCLEOTIDE SEQUENCE</scope>
    <source>
        <strain evidence="3">FL130A</strain>
    </source>
</reference>
<accession>A0A9N9HMS2</accession>
<dbReference type="InterPro" id="IPR032472">
    <property type="entry name" value="ArgoL2"/>
</dbReference>
<dbReference type="Pfam" id="PF02171">
    <property type="entry name" value="Piwi"/>
    <property type="match status" value="1"/>
</dbReference>